<gene>
    <name evidence="1" type="ORF">ACFSYH_01950</name>
</gene>
<evidence type="ECO:0000313" key="2">
    <source>
        <dbReference type="Proteomes" id="UP001597391"/>
    </source>
</evidence>
<keyword evidence="2" id="KW-1185">Reference proteome</keyword>
<comment type="caution">
    <text evidence="1">The sequence shown here is derived from an EMBL/GenBank/DDBJ whole genome shotgun (WGS) entry which is preliminary data.</text>
</comment>
<name>A0ABW5XE11_9MICO</name>
<reference evidence="2" key="1">
    <citation type="journal article" date="2019" name="Int. J. Syst. Evol. Microbiol.">
        <title>The Global Catalogue of Microorganisms (GCM) 10K type strain sequencing project: providing services to taxonomists for standard genome sequencing and annotation.</title>
        <authorList>
            <consortium name="The Broad Institute Genomics Platform"/>
            <consortium name="The Broad Institute Genome Sequencing Center for Infectious Disease"/>
            <person name="Wu L."/>
            <person name="Ma J."/>
        </authorList>
    </citation>
    <scope>NUCLEOTIDE SEQUENCE [LARGE SCALE GENOMIC DNA]</scope>
    <source>
        <strain evidence="2">KCTC 33576</strain>
    </source>
</reference>
<accession>A0ABW5XE11</accession>
<organism evidence="1 2">
    <name type="scientific">Populibacterium corticicola</name>
    <dbReference type="NCBI Taxonomy" id="1812826"/>
    <lineage>
        <taxon>Bacteria</taxon>
        <taxon>Bacillati</taxon>
        <taxon>Actinomycetota</taxon>
        <taxon>Actinomycetes</taxon>
        <taxon>Micrococcales</taxon>
        <taxon>Jonesiaceae</taxon>
        <taxon>Populibacterium</taxon>
    </lineage>
</organism>
<dbReference type="RefSeq" id="WP_377464788.1">
    <property type="nucleotide sequence ID" value="NZ_JBHUOP010000001.1"/>
</dbReference>
<dbReference type="Proteomes" id="UP001597391">
    <property type="component" value="Unassembled WGS sequence"/>
</dbReference>
<proteinExistence type="predicted"/>
<protein>
    <submittedName>
        <fullName evidence="1">Uncharacterized protein</fullName>
    </submittedName>
</protein>
<dbReference type="EMBL" id="JBHUOP010000001">
    <property type="protein sequence ID" value="MFD2839334.1"/>
    <property type="molecule type" value="Genomic_DNA"/>
</dbReference>
<sequence length="133" mass="13626">MRAYATANDLNGPPWNAGVTDGEAAMLIMRATPLLEDLTKTACYATDSDGYPTDPFIKAAFNDAACAQAAWFLDTGDVSGASGRFNSLGLGSFRASGGGVGSANNQSAELDRYAPEAVLILFNAGLIGKAPGS</sequence>
<evidence type="ECO:0000313" key="1">
    <source>
        <dbReference type="EMBL" id="MFD2839334.1"/>
    </source>
</evidence>